<protein>
    <recommendedName>
        <fullName evidence="7">BZIP domain-containing protein</fullName>
    </recommendedName>
</protein>
<dbReference type="AlphaFoldDB" id="A0AAV1XGI3"/>
<evidence type="ECO:0000259" key="7">
    <source>
        <dbReference type="PROSITE" id="PS50217"/>
    </source>
</evidence>
<name>A0AAV1XGI3_LUPLU</name>
<evidence type="ECO:0000256" key="3">
    <source>
        <dbReference type="ARBA" id="ARBA00023125"/>
    </source>
</evidence>
<dbReference type="InterPro" id="IPR046347">
    <property type="entry name" value="bZIP_sf"/>
</dbReference>
<sequence length="151" mass="17282">MASIQRSAASSGSEGGDPALIDDRKRKRMLSNRESARRSRMRKQKVLQDLTEEVYQLQTSNMEITQSIKTKEDSYLKMESANNILRAQTMELSDRLHSLNSIIEMAEKVNGNGSFNVFPIEMPQISDPFMNPWPLYYPFHPLMASPDMSLH</sequence>
<evidence type="ECO:0000256" key="5">
    <source>
        <dbReference type="ARBA" id="ARBA00023242"/>
    </source>
</evidence>
<dbReference type="PROSITE" id="PS00036">
    <property type="entry name" value="BZIP_BASIC"/>
    <property type="match status" value="1"/>
</dbReference>
<accession>A0AAV1XGI3</accession>
<dbReference type="GO" id="GO:0005634">
    <property type="term" value="C:nucleus"/>
    <property type="evidence" value="ECO:0007669"/>
    <property type="project" value="UniProtKB-SubCell"/>
</dbReference>
<keyword evidence="4" id="KW-0804">Transcription</keyword>
<dbReference type="GO" id="GO:0046982">
    <property type="term" value="F:protein heterodimerization activity"/>
    <property type="evidence" value="ECO:0007669"/>
    <property type="project" value="UniProtKB-ARBA"/>
</dbReference>
<dbReference type="GO" id="GO:0000976">
    <property type="term" value="F:transcription cis-regulatory region binding"/>
    <property type="evidence" value="ECO:0007669"/>
    <property type="project" value="TreeGrafter"/>
</dbReference>
<evidence type="ECO:0000256" key="1">
    <source>
        <dbReference type="ARBA" id="ARBA00004123"/>
    </source>
</evidence>
<dbReference type="InterPro" id="IPR045314">
    <property type="entry name" value="bZIP_plant_GBF1"/>
</dbReference>
<dbReference type="EMBL" id="CAXHTB010000015">
    <property type="protein sequence ID" value="CAL0320875.1"/>
    <property type="molecule type" value="Genomic_DNA"/>
</dbReference>
<dbReference type="FunFam" id="1.20.5.170:FF:000020">
    <property type="entry name" value="BZIP transcription factor"/>
    <property type="match status" value="1"/>
</dbReference>
<feature type="domain" description="BZIP" evidence="7">
    <location>
        <begin position="22"/>
        <end position="85"/>
    </location>
</feature>
<dbReference type="CDD" id="cd14702">
    <property type="entry name" value="bZIP_plant_GBF1"/>
    <property type="match status" value="1"/>
</dbReference>
<comment type="subcellular location">
    <subcellularLocation>
        <location evidence="1">Nucleus</location>
    </subcellularLocation>
</comment>
<comment type="caution">
    <text evidence="8">The sequence shown here is derived from an EMBL/GenBank/DDBJ whole genome shotgun (WGS) entry which is preliminary data.</text>
</comment>
<dbReference type="PANTHER" id="PTHR45764">
    <property type="entry name" value="BZIP TRANSCRIPTION FACTOR 44"/>
    <property type="match status" value="1"/>
</dbReference>
<feature type="region of interest" description="Disordered" evidence="6">
    <location>
        <begin position="1"/>
        <end position="45"/>
    </location>
</feature>
<gene>
    <name evidence="8" type="ORF">LLUT_LOCUS21935</name>
</gene>
<proteinExistence type="predicted"/>
<dbReference type="PROSITE" id="PS50217">
    <property type="entry name" value="BZIP"/>
    <property type="match status" value="1"/>
</dbReference>
<dbReference type="Gene3D" id="1.20.5.170">
    <property type="match status" value="1"/>
</dbReference>
<reference evidence="8 9" key="1">
    <citation type="submission" date="2024-03" db="EMBL/GenBank/DDBJ databases">
        <authorList>
            <person name="Martinez-Hernandez J."/>
        </authorList>
    </citation>
    <scope>NUCLEOTIDE SEQUENCE [LARGE SCALE GENOMIC DNA]</scope>
</reference>
<evidence type="ECO:0000256" key="2">
    <source>
        <dbReference type="ARBA" id="ARBA00023015"/>
    </source>
</evidence>
<keyword evidence="2" id="KW-0805">Transcription regulation</keyword>
<dbReference type="GO" id="GO:0045893">
    <property type="term" value="P:positive regulation of DNA-templated transcription"/>
    <property type="evidence" value="ECO:0007669"/>
    <property type="project" value="TreeGrafter"/>
</dbReference>
<organism evidence="8 9">
    <name type="scientific">Lupinus luteus</name>
    <name type="common">European yellow lupine</name>
    <dbReference type="NCBI Taxonomy" id="3873"/>
    <lineage>
        <taxon>Eukaryota</taxon>
        <taxon>Viridiplantae</taxon>
        <taxon>Streptophyta</taxon>
        <taxon>Embryophyta</taxon>
        <taxon>Tracheophyta</taxon>
        <taxon>Spermatophyta</taxon>
        <taxon>Magnoliopsida</taxon>
        <taxon>eudicotyledons</taxon>
        <taxon>Gunneridae</taxon>
        <taxon>Pentapetalae</taxon>
        <taxon>rosids</taxon>
        <taxon>fabids</taxon>
        <taxon>Fabales</taxon>
        <taxon>Fabaceae</taxon>
        <taxon>Papilionoideae</taxon>
        <taxon>50 kb inversion clade</taxon>
        <taxon>genistoids sensu lato</taxon>
        <taxon>core genistoids</taxon>
        <taxon>Genisteae</taxon>
        <taxon>Lupinus</taxon>
    </lineage>
</organism>
<dbReference type="PANTHER" id="PTHR45764:SF34">
    <property type="entry name" value="BZIP TRANSCRIPTION FACTOR 53"/>
    <property type="match status" value="1"/>
</dbReference>
<keyword evidence="3" id="KW-0238">DNA-binding</keyword>
<dbReference type="Pfam" id="PF00170">
    <property type="entry name" value="bZIP_1"/>
    <property type="match status" value="1"/>
</dbReference>
<dbReference type="Proteomes" id="UP001497480">
    <property type="component" value="Unassembled WGS sequence"/>
</dbReference>
<keyword evidence="5" id="KW-0539">Nucleus</keyword>
<evidence type="ECO:0000313" key="9">
    <source>
        <dbReference type="Proteomes" id="UP001497480"/>
    </source>
</evidence>
<dbReference type="SUPFAM" id="SSF57959">
    <property type="entry name" value="Leucine zipper domain"/>
    <property type="match status" value="1"/>
</dbReference>
<dbReference type="SMART" id="SM00338">
    <property type="entry name" value="BRLZ"/>
    <property type="match status" value="1"/>
</dbReference>
<feature type="compositionally biased region" description="Polar residues" evidence="6">
    <location>
        <begin position="1"/>
        <end position="12"/>
    </location>
</feature>
<evidence type="ECO:0000256" key="4">
    <source>
        <dbReference type="ARBA" id="ARBA00023163"/>
    </source>
</evidence>
<keyword evidence="9" id="KW-1185">Reference proteome</keyword>
<dbReference type="InterPro" id="IPR004827">
    <property type="entry name" value="bZIP"/>
</dbReference>
<evidence type="ECO:0000313" key="8">
    <source>
        <dbReference type="EMBL" id="CAL0320875.1"/>
    </source>
</evidence>
<dbReference type="GO" id="GO:0003700">
    <property type="term" value="F:DNA-binding transcription factor activity"/>
    <property type="evidence" value="ECO:0007669"/>
    <property type="project" value="InterPro"/>
</dbReference>
<evidence type="ECO:0000256" key="6">
    <source>
        <dbReference type="SAM" id="MobiDB-lite"/>
    </source>
</evidence>